<dbReference type="InterPro" id="IPR009875">
    <property type="entry name" value="PilZ_domain"/>
</dbReference>
<dbReference type="GO" id="GO:0004674">
    <property type="term" value="F:protein serine/threonine kinase activity"/>
    <property type="evidence" value="ECO:0007669"/>
    <property type="project" value="TreeGrafter"/>
</dbReference>
<keyword evidence="5" id="KW-0802">TPR repeat</keyword>
<dbReference type="Pfam" id="PF13181">
    <property type="entry name" value="TPR_8"/>
    <property type="match status" value="1"/>
</dbReference>
<dbReference type="Gene3D" id="2.40.10.220">
    <property type="entry name" value="predicted glycosyltransferase like domains"/>
    <property type="match status" value="1"/>
</dbReference>
<dbReference type="eggNOG" id="COG0457">
    <property type="taxonomic scope" value="Bacteria"/>
</dbReference>
<evidence type="ECO:0000313" key="9">
    <source>
        <dbReference type="Proteomes" id="UP000006055"/>
    </source>
</evidence>
<evidence type="ECO:0000256" key="2">
    <source>
        <dbReference type="ARBA" id="ARBA00022741"/>
    </source>
</evidence>
<dbReference type="InterPro" id="IPR011990">
    <property type="entry name" value="TPR-like_helical_dom_sf"/>
</dbReference>
<dbReference type="STRING" id="706587.Desti_4526"/>
<reference evidence="9" key="1">
    <citation type="submission" date="2012-06" db="EMBL/GenBank/DDBJ databases">
        <title>Complete sequence of chromosome of Desulfomonile tiedjei DSM 6799.</title>
        <authorList>
            <person name="Lucas S."/>
            <person name="Copeland A."/>
            <person name="Lapidus A."/>
            <person name="Glavina del Rio T."/>
            <person name="Dalin E."/>
            <person name="Tice H."/>
            <person name="Bruce D."/>
            <person name="Goodwin L."/>
            <person name="Pitluck S."/>
            <person name="Peters L."/>
            <person name="Ovchinnikova G."/>
            <person name="Zeytun A."/>
            <person name="Lu M."/>
            <person name="Kyrpides N."/>
            <person name="Mavromatis K."/>
            <person name="Ivanova N."/>
            <person name="Brettin T."/>
            <person name="Detter J.C."/>
            <person name="Han C."/>
            <person name="Larimer F."/>
            <person name="Land M."/>
            <person name="Hauser L."/>
            <person name="Markowitz V."/>
            <person name="Cheng J.-F."/>
            <person name="Hugenholtz P."/>
            <person name="Woyke T."/>
            <person name="Wu D."/>
            <person name="Spring S."/>
            <person name="Schroeder M."/>
            <person name="Brambilla E."/>
            <person name="Klenk H.-P."/>
            <person name="Eisen J.A."/>
        </authorList>
    </citation>
    <scope>NUCLEOTIDE SEQUENCE [LARGE SCALE GENOMIC DNA]</scope>
    <source>
        <strain evidence="9">ATCC 49306 / DSM 6799 / DCB-1</strain>
    </source>
</reference>
<dbReference type="PROSITE" id="PS00108">
    <property type="entry name" value="PROTEIN_KINASE_ST"/>
    <property type="match status" value="1"/>
</dbReference>
<dbReference type="PANTHER" id="PTHR43289:SF6">
    <property type="entry name" value="SERINE_THREONINE-PROTEIN KINASE NEKL-3"/>
    <property type="match status" value="1"/>
</dbReference>
<gene>
    <name evidence="8" type="ordered locus">Desti_4526</name>
</gene>
<dbReference type="PATRIC" id="fig|706587.4.peg.5132"/>
<dbReference type="Gene3D" id="3.30.200.20">
    <property type="entry name" value="Phosphorylase Kinase, domain 1"/>
    <property type="match status" value="1"/>
</dbReference>
<feature type="repeat" description="TPR" evidence="5">
    <location>
        <begin position="90"/>
        <end position="123"/>
    </location>
</feature>
<evidence type="ECO:0000256" key="4">
    <source>
        <dbReference type="ARBA" id="ARBA00022840"/>
    </source>
</evidence>
<protein>
    <submittedName>
        <fullName evidence="8">Protein kinase family protein,PilZ domain-containing protein</fullName>
    </submittedName>
</protein>
<dbReference type="GO" id="GO:0035438">
    <property type="term" value="F:cyclic-di-GMP binding"/>
    <property type="evidence" value="ECO:0007669"/>
    <property type="project" value="InterPro"/>
</dbReference>
<feature type="domain" description="Protein kinase" evidence="7">
    <location>
        <begin position="342"/>
        <end position="602"/>
    </location>
</feature>
<evidence type="ECO:0000256" key="5">
    <source>
        <dbReference type="PROSITE-ProRule" id="PRU00339"/>
    </source>
</evidence>
<feature type="region of interest" description="Disordered" evidence="6">
    <location>
        <begin position="146"/>
        <end position="170"/>
    </location>
</feature>
<dbReference type="HOGENOM" id="CLU_435297_0_0_7"/>
<proteinExistence type="predicted"/>
<dbReference type="SUPFAM" id="SSF56112">
    <property type="entry name" value="Protein kinase-like (PK-like)"/>
    <property type="match status" value="1"/>
</dbReference>
<sequence length="628" mass="70636">MNKPGIRAPGHMPHSDDSLVSFRKGSTYKEMGLLNEAISEYEKCLIDPAFRIRALREIGACYFAQNSPEKAERIFLRALLYPQITPHEKAKIYAELAEIYVNQGKFEAALERFLHLRDADPDYLPDLESKIKDLYESLESTFWEEREDIEPVDPDNPPQAGNTFEDARRSSPRVRFSSRIFYSFDETNWSTGYSTDISKSGIFILTYKPVPVGSLVFMKFELPESFGPTPLKILGQTVRQESKRHSKNGVLGMGIQFISVDTKLSEKLKVLIRELQERENQDLASHKEIRFQCEQCGRVVGAEKSFAGQSITCFCGTELSVPFVVHTPTEKNPFQGYLLAGCRMDGVIGSGSAATVYKGHHLALDIPVAIKILSSMQKRIGSQIAKRFLKEARIIARIKHENIVAVMNAGVENGHSFIVMQYVAGRSLAQLLQSKEQIDLNQFIRLFLDVSAALQAAHEHDVVHGDIKPANILITPAGTAMLVDFGLVKDLKSFQEEKTKGLALGTPLYMSPEQAKGEYATEFRSDIYSLGATMYHALAGRPPFYGMTSLEVIRRQISETPTHISELLPDAPHRLADLIMKALEKDPAWRFQSAEALRHELLKISRDVAIDRFKPLLKKRMKSPSEIE</sequence>
<dbReference type="SMART" id="SM00220">
    <property type="entry name" value="S_TKc"/>
    <property type="match status" value="1"/>
</dbReference>
<dbReference type="CDD" id="cd14014">
    <property type="entry name" value="STKc_PknB_like"/>
    <property type="match status" value="1"/>
</dbReference>
<name>I4CC65_DESTA</name>
<dbReference type="SUPFAM" id="SSF48452">
    <property type="entry name" value="TPR-like"/>
    <property type="match status" value="1"/>
</dbReference>
<dbReference type="RefSeq" id="WP_014812270.1">
    <property type="nucleotide sequence ID" value="NC_018025.1"/>
</dbReference>
<dbReference type="OrthoDB" id="5482461at2"/>
<dbReference type="eggNOG" id="COG0515">
    <property type="taxonomic scope" value="Bacteria"/>
</dbReference>
<dbReference type="Gene3D" id="1.25.40.10">
    <property type="entry name" value="Tetratricopeptide repeat domain"/>
    <property type="match status" value="1"/>
</dbReference>
<dbReference type="InterPro" id="IPR011009">
    <property type="entry name" value="Kinase-like_dom_sf"/>
</dbReference>
<keyword evidence="3 8" id="KW-0418">Kinase</keyword>
<dbReference type="PROSITE" id="PS50011">
    <property type="entry name" value="PROTEIN_KINASE_DOM"/>
    <property type="match status" value="1"/>
</dbReference>
<accession>I4CC65</accession>
<evidence type="ECO:0000313" key="8">
    <source>
        <dbReference type="EMBL" id="AFM27156.1"/>
    </source>
</evidence>
<keyword evidence="4" id="KW-0067">ATP-binding</keyword>
<organism evidence="8 9">
    <name type="scientific">Desulfomonile tiedjei (strain ATCC 49306 / DSM 6799 / DCB-1)</name>
    <dbReference type="NCBI Taxonomy" id="706587"/>
    <lineage>
        <taxon>Bacteria</taxon>
        <taxon>Pseudomonadati</taxon>
        <taxon>Thermodesulfobacteriota</taxon>
        <taxon>Desulfomonilia</taxon>
        <taxon>Desulfomonilales</taxon>
        <taxon>Desulfomonilaceae</taxon>
        <taxon>Desulfomonile</taxon>
    </lineage>
</organism>
<evidence type="ECO:0000256" key="6">
    <source>
        <dbReference type="SAM" id="MobiDB-lite"/>
    </source>
</evidence>
<keyword evidence="9" id="KW-1185">Reference proteome</keyword>
<dbReference type="InterPro" id="IPR019734">
    <property type="entry name" value="TPR_rpt"/>
</dbReference>
<dbReference type="Pfam" id="PF07238">
    <property type="entry name" value="PilZ"/>
    <property type="match status" value="1"/>
</dbReference>
<dbReference type="SMART" id="SM00028">
    <property type="entry name" value="TPR"/>
    <property type="match status" value="3"/>
</dbReference>
<evidence type="ECO:0000256" key="1">
    <source>
        <dbReference type="ARBA" id="ARBA00022679"/>
    </source>
</evidence>
<dbReference type="AlphaFoldDB" id="I4CC65"/>
<dbReference type="Gene3D" id="1.10.510.10">
    <property type="entry name" value="Transferase(Phosphotransferase) domain 1"/>
    <property type="match status" value="1"/>
</dbReference>
<keyword evidence="2" id="KW-0547">Nucleotide-binding</keyword>
<evidence type="ECO:0000256" key="3">
    <source>
        <dbReference type="ARBA" id="ARBA00022777"/>
    </source>
</evidence>
<dbReference type="PROSITE" id="PS50005">
    <property type="entry name" value="TPR"/>
    <property type="match status" value="1"/>
</dbReference>
<dbReference type="Proteomes" id="UP000006055">
    <property type="component" value="Chromosome"/>
</dbReference>
<dbReference type="InterPro" id="IPR008271">
    <property type="entry name" value="Ser/Thr_kinase_AS"/>
</dbReference>
<keyword evidence="1" id="KW-0808">Transferase</keyword>
<evidence type="ECO:0000259" key="7">
    <source>
        <dbReference type="PROSITE" id="PS50011"/>
    </source>
</evidence>
<dbReference type="EMBL" id="CP003360">
    <property type="protein sequence ID" value="AFM27156.1"/>
    <property type="molecule type" value="Genomic_DNA"/>
</dbReference>
<dbReference type="PANTHER" id="PTHR43289">
    <property type="entry name" value="MITOGEN-ACTIVATED PROTEIN KINASE KINASE KINASE 20-RELATED"/>
    <property type="match status" value="1"/>
</dbReference>
<dbReference type="Pfam" id="PF00069">
    <property type="entry name" value="Pkinase"/>
    <property type="match status" value="1"/>
</dbReference>
<dbReference type="GO" id="GO:0005524">
    <property type="term" value="F:ATP binding"/>
    <property type="evidence" value="ECO:0007669"/>
    <property type="project" value="UniProtKB-KW"/>
</dbReference>
<dbReference type="KEGG" id="dti:Desti_4526"/>
<dbReference type="InterPro" id="IPR000719">
    <property type="entry name" value="Prot_kinase_dom"/>
</dbReference>